<evidence type="ECO:0000256" key="10">
    <source>
        <dbReference type="ARBA" id="ARBA00023251"/>
    </source>
</evidence>
<comment type="miscellaneous">
    <text evidence="14">Bacitracin is thought to be involved in the inhibition of peptidoglycan synthesis by sequestering undecaprenyl diphosphate, thereby reducing the pool of lipid carrier available.</text>
</comment>
<evidence type="ECO:0000313" key="15">
    <source>
        <dbReference type="EMBL" id="RKF13437.1"/>
    </source>
</evidence>
<feature type="transmembrane region" description="Helical" evidence="14">
    <location>
        <begin position="47"/>
        <end position="69"/>
    </location>
</feature>
<dbReference type="OrthoDB" id="9808289at2"/>
<dbReference type="GO" id="GO:0008360">
    <property type="term" value="P:regulation of cell shape"/>
    <property type="evidence" value="ECO:0007669"/>
    <property type="project" value="UniProtKB-KW"/>
</dbReference>
<evidence type="ECO:0000256" key="14">
    <source>
        <dbReference type="HAMAP-Rule" id="MF_01006"/>
    </source>
</evidence>
<gene>
    <name evidence="14" type="primary">uppP</name>
    <name evidence="15" type="ORF">D6850_14130</name>
</gene>
<dbReference type="NCBIfam" id="NF001389">
    <property type="entry name" value="PRK00281.1-2"/>
    <property type="match status" value="1"/>
</dbReference>
<dbReference type="InterPro" id="IPR003824">
    <property type="entry name" value="UppP"/>
</dbReference>
<evidence type="ECO:0000313" key="16">
    <source>
        <dbReference type="Proteomes" id="UP000281128"/>
    </source>
</evidence>
<feature type="transmembrane region" description="Helical" evidence="14">
    <location>
        <begin position="182"/>
        <end position="201"/>
    </location>
</feature>
<keyword evidence="7 14" id="KW-0378">Hydrolase</keyword>
<keyword evidence="14" id="KW-0961">Cell wall biogenesis/degradation</keyword>
<proteinExistence type="inferred from homology"/>
<dbReference type="GO" id="GO:0071555">
    <property type="term" value="P:cell wall organization"/>
    <property type="evidence" value="ECO:0007669"/>
    <property type="project" value="UniProtKB-KW"/>
</dbReference>
<keyword evidence="10 14" id="KW-0046">Antibiotic resistance</keyword>
<evidence type="ECO:0000256" key="4">
    <source>
        <dbReference type="ARBA" id="ARBA00021581"/>
    </source>
</evidence>
<dbReference type="GO" id="GO:0009252">
    <property type="term" value="P:peptidoglycan biosynthetic process"/>
    <property type="evidence" value="ECO:0007669"/>
    <property type="project" value="UniProtKB-KW"/>
</dbReference>
<protein>
    <recommendedName>
        <fullName evidence="4 14">Undecaprenyl-diphosphatase</fullName>
        <ecNumber evidence="3 14">3.6.1.27</ecNumber>
    </recommendedName>
    <alternativeName>
        <fullName evidence="12 14">Bacitracin resistance protein</fullName>
    </alternativeName>
    <alternativeName>
        <fullName evidence="11 14">Undecaprenyl pyrophosphate phosphatase</fullName>
    </alternativeName>
</protein>
<dbReference type="PANTHER" id="PTHR30622:SF3">
    <property type="entry name" value="UNDECAPRENYL-DIPHOSPHATASE"/>
    <property type="match status" value="1"/>
</dbReference>
<evidence type="ECO:0000256" key="9">
    <source>
        <dbReference type="ARBA" id="ARBA00023136"/>
    </source>
</evidence>
<dbReference type="HAMAP" id="MF_01006">
    <property type="entry name" value="Undec_diphosphatase"/>
    <property type="match status" value="1"/>
</dbReference>
<feature type="transmembrane region" description="Helical" evidence="14">
    <location>
        <begin position="208"/>
        <end position="233"/>
    </location>
</feature>
<dbReference type="EMBL" id="RAPE01000004">
    <property type="protein sequence ID" value="RKF13437.1"/>
    <property type="molecule type" value="Genomic_DNA"/>
</dbReference>
<dbReference type="Proteomes" id="UP000281128">
    <property type="component" value="Unassembled WGS sequence"/>
</dbReference>
<evidence type="ECO:0000256" key="6">
    <source>
        <dbReference type="ARBA" id="ARBA00022692"/>
    </source>
</evidence>
<dbReference type="GO" id="GO:0005886">
    <property type="term" value="C:plasma membrane"/>
    <property type="evidence" value="ECO:0007669"/>
    <property type="project" value="UniProtKB-SubCell"/>
</dbReference>
<dbReference type="NCBIfam" id="TIGR00753">
    <property type="entry name" value="undec_PP_bacA"/>
    <property type="match status" value="1"/>
</dbReference>
<accession>A0A3A8B4K7</accession>
<feature type="transmembrane region" description="Helical" evidence="14">
    <location>
        <begin position="81"/>
        <end position="100"/>
    </location>
</feature>
<keyword evidence="6 14" id="KW-0812">Transmembrane</keyword>
<name>A0A3A8B4K7_9RHOB</name>
<comment type="similarity">
    <text evidence="2 14">Belongs to the UppP family.</text>
</comment>
<dbReference type="RefSeq" id="WP_121168100.1">
    <property type="nucleotide sequence ID" value="NZ_RAPE01000004.1"/>
</dbReference>
<feature type="transmembrane region" description="Helical" evidence="14">
    <location>
        <begin position="112"/>
        <end position="131"/>
    </location>
</feature>
<evidence type="ECO:0000256" key="12">
    <source>
        <dbReference type="ARBA" id="ARBA00032932"/>
    </source>
</evidence>
<sequence>MSDTTLLAAFLGLIEGLTEFIPVSSTGHLLLFGHFLGFNSAGRTFEVVIQLGAVLAILTIYSGKLIAVARAAPRDRQARRFLWSILIAFLPAAVIGVFAHKFIKTVLFETPMLIAVMLILGGVLLLFVDRFAPRPRHDDAMRLPLNVALRIGLFQCLAMVPGTSRSGATIVGALLMGVGKRAAAEFSFFLSMPTMAGAFAYDLWANRAVLDLGAVSDIAVGLACAFVTAALVVKWLLGFVSRNGYAFFGWWRITAGVAALALLFVLG</sequence>
<dbReference type="GO" id="GO:0046677">
    <property type="term" value="P:response to antibiotic"/>
    <property type="evidence" value="ECO:0007669"/>
    <property type="project" value="UniProtKB-UniRule"/>
</dbReference>
<dbReference type="AlphaFoldDB" id="A0A3A8B4K7"/>
<keyword evidence="14" id="KW-0573">Peptidoglycan synthesis</keyword>
<keyword evidence="16" id="KW-1185">Reference proteome</keyword>
<dbReference type="EC" id="3.6.1.27" evidence="3 14"/>
<keyword evidence="14" id="KW-0133">Cell shape</keyword>
<keyword evidence="8 14" id="KW-1133">Transmembrane helix</keyword>
<evidence type="ECO:0000256" key="11">
    <source>
        <dbReference type="ARBA" id="ARBA00032707"/>
    </source>
</evidence>
<organism evidence="15 16">
    <name type="scientific">Roseovarius spongiae</name>
    <dbReference type="NCBI Taxonomy" id="2320272"/>
    <lineage>
        <taxon>Bacteria</taxon>
        <taxon>Pseudomonadati</taxon>
        <taxon>Pseudomonadota</taxon>
        <taxon>Alphaproteobacteria</taxon>
        <taxon>Rhodobacterales</taxon>
        <taxon>Roseobacteraceae</taxon>
        <taxon>Roseovarius</taxon>
    </lineage>
</organism>
<feature type="transmembrane region" description="Helical" evidence="14">
    <location>
        <begin position="245"/>
        <end position="266"/>
    </location>
</feature>
<evidence type="ECO:0000256" key="8">
    <source>
        <dbReference type="ARBA" id="ARBA00022989"/>
    </source>
</evidence>
<reference evidence="15 16" key="1">
    <citation type="submission" date="2018-09" db="EMBL/GenBank/DDBJ databases">
        <title>Roseovarius spongiae sp. nov., isolated from a marine sponge.</title>
        <authorList>
            <person name="Zhuang L."/>
            <person name="Luo L."/>
        </authorList>
    </citation>
    <scope>NUCLEOTIDE SEQUENCE [LARGE SCALE GENOMIC DNA]</scope>
    <source>
        <strain evidence="15 16">HN-E21</strain>
    </source>
</reference>
<evidence type="ECO:0000256" key="13">
    <source>
        <dbReference type="ARBA" id="ARBA00047594"/>
    </source>
</evidence>
<evidence type="ECO:0000256" key="2">
    <source>
        <dbReference type="ARBA" id="ARBA00010621"/>
    </source>
</evidence>
<dbReference type="GO" id="GO:0050380">
    <property type="term" value="F:undecaprenyl-diphosphatase activity"/>
    <property type="evidence" value="ECO:0007669"/>
    <property type="project" value="UniProtKB-UniRule"/>
</dbReference>
<comment type="subcellular location">
    <subcellularLocation>
        <location evidence="1 14">Cell membrane</location>
        <topology evidence="1 14">Multi-pass membrane protein</topology>
    </subcellularLocation>
</comment>
<dbReference type="Pfam" id="PF02673">
    <property type="entry name" value="BacA"/>
    <property type="match status" value="1"/>
</dbReference>
<evidence type="ECO:0000256" key="5">
    <source>
        <dbReference type="ARBA" id="ARBA00022475"/>
    </source>
</evidence>
<dbReference type="PANTHER" id="PTHR30622">
    <property type="entry name" value="UNDECAPRENYL-DIPHOSPHATASE"/>
    <property type="match status" value="1"/>
</dbReference>
<keyword evidence="5 14" id="KW-1003">Cell membrane</keyword>
<evidence type="ECO:0000256" key="1">
    <source>
        <dbReference type="ARBA" id="ARBA00004651"/>
    </source>
</evidence>
<comment type="function">
    <text evidence="14">Catalyzes the dephosphorylation of undecaprenyl diphosphate (UPP). Confers resistance to bacitracin.</text>
</comment>
<comment type="caution">
    <text evidence="15">The sequence shown here is derived from an EMBL/GenBank/DDBJ whole genome shotgun (WGS) entry which is preliminary data.</text>
</comment>
<comment type="catalytic activity">
    <reaction evidence="13 14">
        <text>di-trans,octa-cis-undecaprenyl diphosphate + H2O = di-trans,octa-cis-undecaprenyl phosphate + phosphate + H(+)</text>
        <dbReference type="Rhea" id="RHEA:28094"/>
        <dbReference type="ChEBI" id="CHEBI:15377"/>
        <dbReference type="ChEBI" id="CHEBI:15378"/>
        <dbReference type="ChEBI" id="CHEBI:43474"/>
        <dbReference type="ChEBI" id="CHEBI:58405"/>
        <dbReference type="ChEBI" id="CHEBI:60392"/>
        <dbReference type="EC" id="3.6.1.27"/>
    </reaction>
</comment>
<keyword evidence="9 14" id="KW-0472">Membrane</keyword>
<evidence type="ECO:0000256" key="7">
    <source>
        <dbReference type="ARBA" id="ARBA00022801"/>
    </source>
</evidence>
<evidence type="ECO:0000256" key="3">
    <source>
        <dbReference type="ARBA" id="ARBA00012374"/>
    </source>
</evidence>